<keyword evidence="2" id="KW-0238">DNA-binding</keyword>
<dbReference type="GO" id="GO:0043565">
    <property type="term" value="F:sequence-specific DNA binding"/>
    <property type="evidence" value="ECO:0007669"/>
    <property type="project" value="InterPro"/>
</dbReference>
<dbReference type="EMBL" id="AP019531">
    <property type="protein sequence ID" value="BBI91623.1"/>
    <property type="molecule type" value="Genomic_DNA"/>
</dbReference>
<dbReference type="PROSITE" id="PS01124">
    <property type="entry name" value="HTH_ARAC_FAMILY_2"/>
    <property type="match status" value="1"/>
</dbReference>
<proteinExistence type="predicted"/>
<dbReference type="InterPro" id="IPR020449">
    <property type="entry name" value="Tscrpt_reg_AraC-type_HTH"/>
</dbReference>
<evidence type="ECO:0000313" key="5">
    <source>
        <dbReference type="EMBL" id="BBI91623.1"/>
    </source>
</evidence>
<sequence>MQEARRRLANGNASVMTVAADLGYTNASHFSVAFQKQFGVNPSTFKRLL</sequence>
<dbReference type="AlphaFoldDB" id="A0A455VEY3"/>
<dbReference type="InterPro" id="IPR053142">
    <property type="entry name" value="PchR_regulatory_protein"/>
</dbReference>
<dbReference type="PANTHER" id="PTHR47893">
    <property type="entry name" value="REGULATORY PROTEIN PCHR"/>
    <property type="match status" value="1"/>
</dbReference>
<dbReference type="GO" id="GO:0003700">
    <property type="term" value="F:DNA-binding transcription factor activity"/>
    <property type="evidence" value="ECO:0007669"/>
    <property type="project" value="InterPro"/>
</dbReference>
<keyword evidence="1" id="KW-0805">Transcription regulation</keyword>
<dbReference type="InterPro" id="IPR009057">
    <property type="entry name" value="Homeodomain-like_sf"/>
</dbReference>
<reference evidence="5 6" key="1">
    <citation type="submission" date="2019-03" db="EMBL/GenBank/DDBJ databases">
        <title>The genome sequence of Candidatus Serratia symbiotica strain IS.</title>
        <authorList>
            <person name="Nikoh N."/>
            <person name="Koga R."/>
            <person name="Oshima K."/>
            <person name="Hattori M."/>
            <person name="Fukatsu T."/>
        </authorList>
    </citation>
    <scope>NUCLEOTIDE SEQUENCE [LARGE SCALE GENOMIC DNA]</scope>
    <source>
        <strain evidence="5 6">IS</strain>
    </source>
</reference>
<evidence type="ECO:0000256" key="3">
    <source>
        <dbReference type="ARBA" id="ARBA00023163"/>
    </source>
</evidence>
<dbReference type="Gene3D" id="1.10.10.60">
    <property type="entry name" value="Homeodomain-like"/>
    <property type="match status" value="1"/>
</dbReference>
<evidence type="ECO:0000313" key="6">
    <source>
        <dbReference type="Proteomes" id="UP000324392"/>
    </source>
</evidence>
<organism evidence="5 6">
    <name type="scientific">Serratia symbiotica</name>
    <dbReference type="NCBI Taxonomy" id="138074"/>
    <lineage>
        <taxon>Bacteria</taxon>
        <taxon>Pseudomonadati</taxon>
        <taxon>Pseudomonadota</taxon>
        <taxon>Gammaproteobacteria</taxon>
        <taxon>Enterobacterales</taxon>
        <taxon>Yersiniaceae</taxon>
        <taxon>Serratia</taxon>
    </lineage>
</organism>
<evidence type="ECO:0000256" key="1">
    <source>
        <dbReference type="ARBA" id="ARBA00023015"/>
    </source>
</evidence>
<name>A0A455VEY3_9GAMM</name>
<dbReference type="PANTHER" id="PTHR47893:SF1">
    <property type="entry name" value="REGULATORY PROTEIN PCHR"/>
    <property type="match status" value="1"/>
</dbReference>
<dbReference type="InterPro" id="IPR018060">
    <property type="entry name" value="HTH_AraC"/>
</dbReference>
<keyword evidence="3" id="KW-0804">Transcription</keyword>
<dbReference type="PRINTS" id="PR00032">
    <property type="entry name" value="HTHARAC"/>
</dbReference>
<dbReference type="Proteomes" id="UP000324392">
    <property type="component" value="Chromosome"/>
</dbReference>
<accession>A0A455VEY3</accession>
<dbReference type="SUPFAM" id="SSF46689">
    <property type="entry name" value="Homeodomain-like"/>
    <property type="match status" value="1"/>
</dbReference>
<evidence type="ECO:0000259" key="4">
    <source>
        <dbReference type="PROSITE" id="PS01124"/>
    </source>
</evidence>
<evidence type="ECO:0000256" key="2">
    <source>
        <dbReference type="ARBA" id="ARBA00023125"/>
    </source>
</evidence>
<gene>
    <name evidence="5" type="primary">soxS</name>
    <name evidence="5" type="ORF">SSYIS1_08890</name>
</gene>
<feature type="domain" description="HTH araC/xylS-type" evidence="4">
    <location>
        <begin position="1"/>
        <end position="48"/>
    </location>
</feature>
<dbReference type="Pfam" id="PF12833">
    <property type="entry name" value="HTH_18"/>
    <property type="match status" value="1"/>
</dbReference>
<protein>
    <submittedName>
        <fullName evidence="5">Transcriptional regulator AraC family</fullName>
    </submittedName>
</protein>